<evidence type="ECO:0000259" key="1">
    <source>
        <dbReference type="PROSITE" id="PS51094"/>
    </source>
</evidence>
<dbReference type="InterPro" id="IPR016152">
    <property type="entry name" value="PTrfase/Anion_transptr"/>
</dbReference>
<dbReference type="Pfam" id="PF00359">
    <property type="entry name" value="PTS_EIIA_2"/>
    <property type="match status" value="1"/>
</dbReference>
<dbReference type="InterPro" id="IPR002178">
    <property type="entry name" value="PTS_EIIA_type-2_dom"/>
</dbReference>
<accession>A0A6N4A586</accession>
<gene>
    <name evidence="2" type="ORF">ATX59_07330</name>
</gene>
<comment type="caution">
    <text evidence="2">The sequence shown here is derived from an EMBL/GenBank/DDBJ whole genome shotgun (WGS) entry which is preliminary data.</text>
</comment>
<dbReference type="PROSITE" id="PS51094">
    <property type="entry name" value="PTS_EIIA_TYPE_2"/>
    <property type="match status" value="1"/>
</dbReference>
<dbReference type="AlphaFoldDB" id="A0A6N4A586"/>
<organism evidence="2 3">
    <name type="scientific">Oenococcus oeni</name>
    <name type="common">Leuconostoc oenos</name>
    <dbReference type="NCBI Taxonomy" id="1247"/>
    <lineage>
        <taxon>Bacteria</taxon>
        <taxon>Bacillati</taxon>
        <taxon>Bacillota</taxon>
        <taxon>Bacilli</taxon>
        <taxon>Lactobacillales</taxon>
        <taxon>Lactobacillaceae</taxon>
        <taxon>Oenococcus</taxon>
    </lineage>
</organism>
<dbReference type="EMBL" id="MLOK01000049">
    <property type="protein sequence ID" value="OIM20772.1"/>
    <property type="molecule type" value="Genomic_DNA"/>
</dbReference>
<dbReference type="Gene3D" id="3.40.930.10">
    <property type="entry name" value="Mannitol-specific EII, Chain A"/>
    <property type="match status" value="1"/>
</dbReference>
<dbReference type="Proteomes" id="UP000181728">
    <property type="component" value="Unassembled WGS sequence"/>
</dbReference>
<reference evidence="2 3" key="1">
    <citation type="journal article" date="2016" name="BMC Genomics">
        <title>Consensus pan-genome assembly of the specialised wine bacterium Oenococcus oeni.</title>
        <authorList>
            <person name="Sternes P.R."/>
            <person name="Borneman A.R."/>
        </authorList>
    </citation>
    <scope>NUCLEOTIDE SEQUENCE [LARGE SCALE GENOMIC DNA]</scope>
    <source>
        <strain evidence="2 3">AWRIB661</strain>
    </source>
</reference>
<feature type="domain" description="PTS EIIA type-2" evidence="1">
    <location>
        <begin position="10"/>
        <end position="153"/>
    </location>
</feature>
<dbReference type="RefSeq" id="WP_071449050.1">
    <property type="nucleotide sequence ID" value="NZ_MLOK01000049.1"/>
</dbReference>
<name>A0A6N4A586_OENOE</name>
<dbReference type="SUPFAM" id="SSF55804">
    <property type="entry name" value="Phoshotransferase/anion transport protein"/>
    <property type="match status" value="1"/>
</dbReference>
<protein>
    <recommendedName>
        <fullName evidence="1">PTS EIIA type-2 domain-containing protein</fullName>
    </recommendedName>
</protein>
<proteinExistence type="predicted"/>
<sequence length="153" mass="18052">MKEKKFQFIEKPKDSLLSLIIANRPTCYAELIKLAVRFEFLHGNCNSEDELTQDLEKRDQRSDTRIFEDFALPHCETKYVDHSDLIFIDCSKKICKWFYGDSVKGVFFIILKSNESLENKKKIQHYVTKLANYQTILKLYGLNSLEDLEKMLN</sequence>
<evidence type="ECO:0000313" key="2">
    <source>
        <dbReference type="EMBL" id="OIM20772.1"/>
    </source>
</evidence>
<evidence type="ECO:0000313" key="3">
    <source>
        <dbReference type="Proteomes" id="UP000181728"/>
    </source>
</evidence>